<evidence type="ECO:0000313" key="3">
    <source>
        <dbReference type="Proteomes" id="UP001595733"/>
    </source>
</evidence>
<dbReference type="SUPFAM" id="SSF52833">
    <property type="entry name" value="Thioredoxin-like"/>
    <property type="match status" value="1"/>
</dbReference>
<dbReference type="InterPro" id="IPR006504">
    <property type="entry name" value="Tscrpt_reg_Spx/MgsR"/>
</dbReference>
<organism evidence="2 3">
    <name type="scientific">Chryseomicrobium palamuruense</name>
    <dbReference type="NCBI Taxonomy" id="682973"/>
    <lineage>
        <taxon>Bacteria</taxon>
        <taxon>Bacillati</taxon>
        <taxon>Bacillota</taxon>
        <taxon>Bacilli</taxon>
        <taxon>Bacillales</taxon>
        <taxon>Caryophanaceae</taxon>
        <taxon>Chryseomicrobium</taxon>
    </lineage>
</organism>
<evidence type="ECO:0000313" key="2">
    <source>
        <dbReference type="EMBL" id="MFC4355111.1"/>
    </source>
</evidence>
<evidence type="ECO:0000256" key="1">
    <source>
        <dbReference type="PROSITE-ProRule" id="PRU01282"/>
    </source>
</evidence>
<dbReference type="Pfam" id="PF03960">
    <property type="entry name" value="ArsC"/>
    <property type="match status" value="1"/>
</dbReference>
<dbReference type="Gene3D" id="3.40.30.10">
    <property type="entry name" value="Glutaredoxin"/>
    <property type="match status" value="1"/>
</dbReference>
<dbReference type="InterPro" id="IPR006660">
    <property type="entry name" value="Arsenate_reductase-like"/>
</dbReference>
<comment type="caution">
    <text evidence="2">The sequence shown here is derived from an EMBL/GenBank/DDBJ whole genome shotgun (WGS) entry which is preliminary data.</text>
</comment>
<dbReference type="Proteomes" id="UP001595733">
    <property type="component" value="Unassembled WGS sequence"/>
</dbReference>
<sequence>MAIDMYGYPKCTTCKKAEKWMKDQGIDYTYHHIVEDPPNRELVKEMAEKHGLELKKLFNTSGQKYRELGLKDKLSNMSHEEKLDVLTSDGMLIKRPFTTDGEKVTVGFKEADFEAVWQK</sequence>
<dbReference type="InterPro" id="IPR036249">
    <property type="entry name" value="Thioredoxin-like_sf"/>
</dbReference>
<comment type="similarity">
    <text evidence="1">Belongs to the ArsC family.</text>
</comment>
<dbReference type="RefSeq" id="WP_378141459.1">
    <property type="nucleotide sequence ID" value="NZ_JBHSEF010000022.1"/>
</dbReference>
<name>A0ABV8UX05_9BACL</name>
<dbReference type="CDD" id="cd03036">
    <property type="entry name" value="ArsC_like"/>
    <property type="match status" value="1"/>
</dbReference>
<proteinExistence type="inferred from homology"/>
<keyword evidence="3" id="KW-1185">Reference proteome</keyword>
<protein>
    <submittedName>
        <fullName evidence="2">Arsenate reductase family protein</fullName>
    </submittedName>
</protein>
<dbReference type="PANTHER" id="PTHR30041">
    <property type="entry name" value="ARSENATE REDUCTASE"/>
    <property type="match status" value="1"/>
</dbReference>
<dbReference type="PROSITE" id="PS51354">
    <property type="entry name" value="GLUTAREDOXIN_2"/>
    <property type="match status" value="1"/>
</dbReference>
<accession>A0ABV8UX05</accession>
<dbReference type="PANTHER" id="PTHR30041:SF8">
    <property type="entry name" value="PROTEIN YFFB"/>
    <property type="match status" value="1"/>
</dbReference>
<dbReference type="NCBIfam" id="TIGR01617">
    <property type="entry name" value="arsC_related"/>
    <property type="match status" value="1"/>
</dbReference>
<dbReference type="EMBL" id="JBHSEF010000022">
    <property type="protein sequence ID" value="MFC4355111.1"/>
    <property type="molecule type" value="Genomic_DNA"/>
</dbReference>
<dbReference type="PROSITE" id="PS51353">
    <property type="entry name" value="ARSC"/>
    <property type="match status" value="1"/>
</dbReference>
<reference evidence="3" key="1">
    <citation type="journal article" date="2019" name="Int. J. Syst. Evol. Microbiol.">
        <title>The Global Catalogue of Microorganisms (GCM) 10K type strain sequencing project: providing services to taxonomists for standard genome sequencing and annotation.</title>
        <authorList>
            <consortium name="The Broad Institute Genomics Platform"/>
            <consortium name="The Broad Institute Genome Sequencing Center for Infectious Disease"/>
            <person name="Wu L."/>
            <person name="Ma J."/>
        </authorList>
    </citation>
    <scope>NUCLEOTIDE SEQUENCE [LARGE SCALE GENOMIC DNA]</scope>
    <source>
        <strain evidence="3">CCUG 50353</strain>
    </source>
</reference>
<gene>
    <name evidence="2" type="ORF">ACFO0S_08635</name>
</gene>